<name>F6BB50_METIK</name>
<dbReference type="STRING" id="880724.Metig_0379"/>
<keyword evidence="2" id="KW-0012">Acyltransferase</keyword>
<dbReference type="RefSeq" id="WP_013798544.1">
    <property type="nucleotide sequence ID" value="NC_015562.1"/>
</dbReference>
<dbReference type="KEGG" id="mig:Metig_0379"/>
<dbReference type="PANTHER" id="PTHR36449:SF1">
    <property type="entry name" value="ACETYLTRANSFERASE"/>
    <property type="match status" value="1"/>
</dbReference>
<protein>
    <submittedName>
        <fullName evidence="3">Uncharacterized protein</fullName>
    </submittedName>
</protein>
<gene>
    <name evidence="3" type="ordered locus">Metig_0379</name>
</gene>
<sequence>MGGEDAVIIPLKLLLHKYGKEKVKNLLNTFKCSINTDVEHFLKNSSILFEEINKSRTYLVIKKGTTDILGYFTLTLSILKIVEDVSKKTLKKLDGILKDKTEFPVYLIGQLGKNEMFWNEITGSYLLESAISIIYDAYEIVGGRIVLVETLNNFN</sequence>
<accession>F6BB50</accession>
<dbReference type="GeneID" id="10643216"/>
<dbReference type="AlphaFoldDB" id="F6BB50"/>
<dbReference type="HOGENOM" id="CLU_081493_2_0_2"/>
<dbReference type="Gene3D" id="3.40.630.30">
    <property type="match status" value="1"/>
</dbReference>
<dbReference type="GO" id="GO:0016746">
    <property type="term" value="F:acyltransferase activity"/>
    <property type="evidence" value="ECO:0007669"/>
    <property type="project" value="UniProtKB-KW"/>
</dbReference>
<keyword evidence="4" id="KW-1185">Reference proteome</keyword>
<proteinExistence type="predicted"/>
<reference evidence="3 4" key="1">
    <citation type="submission" date="2011-05" db="EMBL/GenBank/DDBJ databases">
        <title>Complete sequence of Methanotorris igneus Kol 5.</title>
        <authorList>
            <consortium name="US DOE Joint Genome Institute"/>
            <person name="Lucas S."/>
            <person name="Han J."/>
            <person name="Lapidus A."/>
            <person name="Cheng J.-F."/>
            <person name="Goodwin L."/>
            <person name="Pitluck S."/>
            <person name="Peters L."/>
            <person name="Mikhailova N."/>
            <person name="Chertkov O."/>
            <person name="Han C."/>
            <person name="Tapia R."/>
            <person name="Land M."/>
            <person name="Hauser L."/>
            <person name="Kyrpides N."/>
            <person name="Ivanova N."/>
            <person name="Pagani I."/>
            <person name="Sieprawska-Lupa M."/>
            <person name="Whitman W."/>
            <person name="Woyke T."/>
        </authorList>
    </citation>
    <scope>NUCLEOTIDE SEQUENCE [LARGE SCALE GENOMIC DNA]</scope>
    <source>
        <strain evidence="4">DSM 5666 / JCM 11834 / Kol 5</strain>
    </source>
</reference>
<evidence type="ECO:0000256" key="2">
    <source>
        <dbReference type="ARBA" id="ARBA00023315"/>
    </source>
</evidence>
<evidence type="ECO:0000256" key="1">
    <source>
        <dbReference type="ARBA" id="ARBA00022679"/>
    </source>
</evidence>
<organism evidence="4">
    <name type="scientific">Methanotorris igneus (strain DSM 5666 / JCM 11834 / Kol 5)</name>
    <dbReference type="NCBI Taxonomy" id="880724"/>
    <lineage>
        <taxon>Archaea</taxon>
        <taxon>Methanobacteriati</taxon>
        <taxon>Methanobacteriota</taxon>
        <taxon>Methanomada group</taxon>
        <taxon>Methanococci</taxon>
        <taxon>Methanococcales</taxon>
        <taxon>Methanocaldococcaceae</taxon>
        <taxon>Methanotorris</taxon>
    </lineage>
</organism>
<dbReference type="Proteomes" id="UP000009227">
    <property type="component" value="Chromosome"/>
</dbReference>
<evidence type="ECO:0000313" key="4">
    <source>
        <dbReference type="Proteomes" id="UP000009227"/>
    </source>
</evidence>
<dbReference type="OrthoDB" id="138652at2157"/>
<dbReference type="EMBL" id="CP002737">
    <property type="protein sequence ID" value="AEF95935.1"/>
    <property type="molecule type" value="Genomic_DNA"/>
</dbReference>
<dbReference type="PANTHER" id="PTHR36449">
    <property type="entry name" value="ACETYLTRANSFERASE-RELATED"/>
    <property type="match status" value="1"/>
</dbReference>
<evidence type="ECO:0000313" key="3">
    <source>
        <dbReference type="EMBL" id="AEF95935.1"/>
    </source>
</evidence>
<keyword evidence="1" id="KW-0808">Transferase</keyword>